<dbReference type="RefSeq" id="WP_057769874.1">
    <property type="nucleotide sequence ID" value="NZ_CP042593.1"/>
</dbReference>
<proteinExistence type="inferred from homology"/>
<accession>A0A5B8Z3W2</accession>
<name>A0A5B8Z3W2_CYTDA</name>
<feature type="transmembrane region" description="Helical" evidence="12">
    <location>
        <begin position="96"/>
        <end position="124"/>
    </location>
</feature>
<evidence type="ECO:0000256" key="6">
    <source>
        <dbReference type="ARBA" id="ARBA00022692"/>
    </source>
</evidence>
<evidence type="ECO:0000313" key="14">
    <source>
        <dbReference type="Proteomes" id="UP000321555"/>
    </source>
</evidence>
<keyword evidence="5 12" id="KW-1003">Cell membrane</keyword>
<comment type="function">
    <text evidence="12">Required for formation of the rod structure in the basal body of the flagellar apparatus. Together with FliI and FliH, may constitute the export apparatus of flagellin.</text>
</comment>
<feature type="transmembrane region" description="Helical" evidence="12">
    <location>
        <begin position="40"/>
        <end position="60"/>
    </location>
</feature>
<comment type="similarity">
    <text evidence="2 12">Belongs to the type III secretion exporter family.</text>
</comment>
<dbReference type="OrthoDB" id="9807950at2"/>
<keyword evidence="6 12" id="KW-0812">Transmembrane</keyword>
<evidence type="ECO:0000256" key="7">
    <source>
        <dbReference type="ARBA" id="ARBA00022795"/>
    </source>
</evidence>
<dbReference type="InterPro" id="IPR006136">
    <property type="entry name" value="FlhB"/>
</dbReference>
<reference evidence="14" key="1">
    <citation type="submission" date="2019-08" db="EMBL/GenBank/DDBJ databases">
        <authorList>
            <person name="Zheng X."/>
        </authorList>
    </citation>
    <scope>NUCLEOTIDE SEQUENCE [LARGE SCALE GENOMIC DNA]</scope>
    <source>
        <strain evidence="14">FJAT-25496</strain>
    </source>
</reference>
<evidence type="ECO:0000256" key="9">
    <source>
        <dbReference type="ARBA" id="ARBA00022989"/>
    </source>
</evidence>
<organism evidence="13 14">
    <name type="scientific">Cytobacillus dafuensis</name>
    <name type="common">Bacillus dafuensis</name>
    <dbReference type="NCBI Taxonomy" id="1742359"/>
    <lineage>
        <taxon>Bacteria</taxon>
        <taxon>Bacillati</taxon>
        <taxon>Bacillota</taxon>
        <taxon>Bacilli</taxon>
        <taxon>Bacillales</taxon>
        <taxon>Bacillaceae</taxon>
        <taxon>Cytobacillus</taxon>
    </lineage>
</organism>
<dbReference type="SUPFAM" id="SSF160544">
    <property type="entry name" value="EscU C-terminal domain-like"/>
    <property type="match status" value="1"/>
</dbReference>
<keyword evidence="14" id="KW-1185">Reference proteome</keyword>
<sequence>MKRLVTLDLQYFAGEKTEKATPKKRQDARKKGQVAKSQDVNTAIVLLGVFLFLLFGGSYLKDIVINIMSHTLQEYMLMELTEANIQMLFLAILKELVLLLGPIMLVAMVGGIIANYMQVGFLFSTEAIQPKLEKLDPIKGFKRIFSVRAIVELLKSILKISFVGLVTFMVLWNRIDEILILSQKSVGTAMVTIGSLTVQMGLFASGALLFLSLLDYFYQKYDFEKNIRMSKQDIKDEYKNIEGDPLIKSKIKQRQREMAMRRMMQEVPNADVVITNPTHYAVALKYDESKLDAPYVVAKGVDFVAQKIKMIAKEQEIITVENRPLARALYSQSEIGDAIPEEFFKAVAEILAYVYRTKNKI</sequence>
<gene>
    <name evidence="12" type="primary">flhB</name>
    <name evidence="13" type="ORF">FSZ17_09965</name>
</gene>
<evidence type="ECO:0000256" key="11">
    <source>
        <dbReference type="ARBA" id="ARBA00023225"/>
    </source>
</evidence>
<dbReference type="NCBIfam" id="TIGR00328">
    <property type="entry name" value="flhB"/>
    <property type="match status" value="1"/>
</dbReference>
<evidence type="ECO:0000256" key="4">
    <source>
        <dbReference type="ARBA" id="ARBA00022448"/>
    </source>
</evidence>
<dbReference type="FunFam" id="3.40.1690.10:FF:000001">
    <property type="entry name" value="Flagellar biosynthetic protein FlhB"/>
    <property type="match status" value="1"/>
</dbReference>
<evidence type="ECO:0000313" key="13">
    <source>
        <dbReference type="EMBL" id="QED47557.1"/>
    </source>
</evidence>
<dbReference type="AlphaFoldDB" id="A0A5B8Z3W2"/>
<evidence type="ECO:0000256" key="2">
    <source>
        <dbReference type="ARBA" id="ARBA00010690"/>
    </source>
</evidence>
<protein>
    <recommendedName>
        <fullName evidence="3 12">Flagellar biosynthetic protein FlhB</fullName>
    </recommendedName>
</protein>
<dbReference type="GO" id="GO:0044780">
    <property type="term" value="P:bacterial-type flagellum assembly"/>
    <property type="evidence" value="ECO:0007669"/>
    <property type="project" value="InterPro"/>
</dbReference>
<evidence type="ECO:0000256" key="10">
    <source>
        <dbReference type="ARBA" id="ARBA00023136"/>
    </source>
</evidence>
<dbReference type="InterPro" id="IPR006135">
    <property type="entry name" value="T3SS_substrate_exporter"/>
</dbReference>
<dbReference type="GO" id="GO:0005886">
    <property type="term" value="C:plasma membrane"/>
    <property type="evidence" value="ECO:0007669"/>
    <property type="project" value="UniProtKB-SubCell"/>
</dbReference>
<dbReference type="GO" id="GO:0009306">
    <property type="term" value="P:protein secretion"/>
    <property type="evidence" value="ECO:0007669"/>
    <property type="project" value="InterPro"/>
</dbReference>
<keyword evidence="8 12" id="KW-0653">Protein transport</keyword>
<dbReference type="PRINTS" id="PR00950">
    <property type="entry name" value="TYPE3IMSPROT"/>
</dbReference>
<dbReference type="EMBL" id="CP042593">
    <property type="protein sequence ID" value="QED47557.1"/>
    <property type="molecule type" value="Genomic_DNA"/>
</dbReference>
<dbReference type="PANTHER" id="PTHR30531">
    <property type="entry name" value="FLAGELLAR BIOSYNTHETIC PROTEIN FLHB"/>
    <property type="match status" value="1"/>
</dbReference>
<keyword evidence="9 12" id="KW-1133">Transmembrane helix</keyword>
<keyword evidence="7 12" id="KW-1005">Bacterial flagellum biogenesis</keyword>
<evidence type="ECO:0000256" key="1">
    <source>
        <dbReference type="ARBA" id="ARBA00004651"/>
    </source>
</evidence>
<dbReference type="Pfam" id="PF01312">
    <property type="entry name" value="Bac_export_2"/>
    <property type="match status" value="1"/>
</dbReference>
<feature type="transmembrane region" description="Helical" evidence="12">
    <location>
        <begin position="192"/>
        <end position="218"/>
    </location>
</feature>
<evidence type="ECO:0000256" key="5">
    <source>
        <dbReference type="ARBA" id="ARBA00022475"/>
    </source>
</evidence>
<keyword evidence="10 12" id="KW-0472">Membrane</keyword>
<dbReference type="Proteomes" id="UP000321555">
    <property type="component" value="Chromosome"/>
</dbReference>
<keyword evidence="4 12" id="KW-0813">Transport</keyword>
<evidence type="ECO:0000256" key="3">
    <source>
        <dbReference type="ARBA" id="ARBA00021622"/>
    </source>
</evidence>
<dbReference type="STRING" id="1742359.GCA_001439625_00433"/>
<keyword evidence="11 12" id="KW-1006">Bacterial flagellum protein export</keyword>
<dbReference type="Gene3D" id="3.40.1690.10">
    <property type="entry name" value="secretion proteins EscU"/>
    <property type="match status" value="1"/>
</dbReference>
<evidence type="ECO:0000256" key="8">
    <source>
        <dbReference type="ARBA" id="ARBA00022927"/>
    </source>
</evidence>
<dbReference type="Gene3D" id="6.10.250.2080">
    <property type="match status" value="1"/>
</dbReference>
<dbReference type="KEGG" id="bda:FSZ17_09965"/>
<feature type="transmembrane region" description="Helical" evidence="12">
    <location>
        <begin position="145"/>
        <end position="172"/>
    </location>
</feature>
<dbReference type="PANTHER" id="PTHR30531:SF12">
    <property type="entry name" value="FLAGELLAR BIOSYNTHETIC PROTEIN FLHB"/>
    <property type="match status" value="1"/>
</dbReference>
<dbReference type="InterPro" id="IPR029025">
    <property type="entry name" value="T3SS_substrate_exporter_C"/>
</dbReference>
<comment type="subcellular location">
    <subcellularLocation>
        <location evidence="1">Cell membrane</location>
        <topology evidence="1">Multi-pass membrane protein</topology>
    </subcellularLocation>
</comment>
<evidence type="ECO:0000256" key="12">
    <source>
        <dbReference type="RuleBase" id="RU364091"/>
    </source>
</evidence>